<keyword evidence="1" id="KW-0732">Signal</keyword>
<dbReference type="PANTHER" id="PTHR35885">
    <property type="entry name" value="CARBOHYDRATE BINDING DOMAIN-CONTAINING PROTEIN-RELATED"/>
    <property type="match status" value="1"/>
</dbReference>
<proteinExistence type="predicted"/>
<evidence type="ECO:0000256" key="1">
    <source>
        <dbReference type="SAM" id="SignalP"/>
    </source>
</evidence>
<evidence type="ECO:0000313" key="2">
    <source>
        <dbReference type="EMBL" id="KAF2077384.1"/>
    </source>
</evidence>
<keyword evidence="3" id="KW-1185">Reference proteome</keyword>
<feature type="signal peptide" evidence="1">
    <location>
        <begin position="1"/>
        <end position="22"/>
    </location>
</feature>
<gene>
    <name evidence="2" type="ORF">CYY_001312</name>
</gene>
<evidence type="ECO:0008006" key="4">
    <source>
        <dbReference type="Google" id="ProtNLM"/>
    </source>
</evidence>
<sequence length="337" mass="37135">MKFKYYIVSILLFELLCTTVTSIHVPVDYKSSSGGDQDSFGIGIWNGDDVSINIGTIDYTNPGSEATLQLTINDFTFPGDAITQSTYNYVTKHLTFVALTPYSVQGYMLTVDCVAWKVVGKIFLPVGYTFSGLASDQTSGKSSIFTTFSNGMGVQIVKINPYTQAMNFLGGPINGAYQTSAYDPVHKQYYLGYSNQTGTYIRTYSPPSKIVQEKQIYFQGQTPPILIAPFHQRFTPLTNLIMGTFQLSNYDSQVINGIGFLDWDLGCFNMTQMLGLDADTFITTVPDSKNDLIYAFTYTVNPDVATLDGGIFIKTFNSTSAQLVSTKPYNTAILAAF</sequence>
<accession>A0A8J4VAP9</accession>
<feature type="chain" id="PRO_5035243720" description="Carbohydrate binding domain-containing protein" evidence="1">
    <location>
        <begin position="23"/>
        <end position="337"/>
    </location>
</feature>
<evidence type="ECO:0000313" key="3">
    <source>
        <dbReference type="Proteomes" id="UP000695562"/>
    </source>
</evidence>
<name>A0A8J4VAP9_9MYCE</name>
<comment type="caution">
    <text evidence="2">The sequence shown here is derived from an EMBL/GenBank/DDBJ whole genome shotgun (WGS) entry which is preliminary data.</text>
</comment>
<dbReference type="Proteomes" id="UP000695562">
    <property type="component" value="Unassembled WGS sequence"/>
</dbReference>
<reference evidence="2" key="1">
    <citation type="submission" date="2020-01" db="EMBL/GenBank/DDBJ databases">
        <title>Development of genomics and gene disruption for Polysphondylium violaceum indicates a role for the polyketide synthase stlB in stalk morphogenesis.</title>
        <authorList>
            <person name="Narita B."/>
            <person name="Kawabe Y."/>
            <person name="Kin K."/>
            <person name="Saito T."/>
            <person name="Gibbs R."/>
            <person name="Kuspa A."/>
            <person name="Muzny D."/>
            <person name="Queller D."/>
            <person name="Richards S."/>
            <person name="Strassman J."/>
            <person name="Sucgang R."/>
            <person name="Worley K."/>
            <person name="Schaap P."/>
        </authorList>
    </citation>
    <scope>NUCLEOTIDE SEQUENCE</scope>
    <source>
        <strain evidence="2">QSvi11</strain>
    </source>
</reference>
<dbReference type="PANTHER" id="PTHR35885:SF2">
    <property type="match status" value="1"/>
</dbReference>
<dbReference type="EMBL" id="AJWJ01000030">
    <property type="protein sequence ID" value="KAF2077384.1"/>
    <property type="molecule type" value="Genomic_DNA"/>
</dbReference>
<organism evidence="2 3">
    <name type="scientific">Polysphondylium violaceum</name>
    <dbReference type="NCBI Taxonomy" id="133409"/>
    <lineage>
        <taxon>Eukaryota</taxon>
        <taxon>Amoebozoa</taxon>
        <taxon>Evosea</taxon>
        <taxon>Eumycetozoa</taxon>
        <taxon>Dictyostelia</taxon>
        <taxon>Dictyosteliales</taxon>
        <taxon>Dictyosteliaceae</taxon>
        <taxon>Polysphondylium</taxon>
    </lineage>
</organism>
<protein>
    <recommendedName>
        <fullName evidence="4">Carbohydrate binding domain-containing protein</fullName>
    </recommendedName>
</protein>
<dbReference type="AlphaFoldDB" id="A0A8J4VAP9"/>